<reference evidence="1" key="1">
    <citation type="submission" date="2016-08" db="EMBL/GenBank/DDBJ databases">
        <authorList>
            <person name="Ngugi D.K."/>
            <person name="Miyake S."/>
            <person name="Stingl U."/>
        </authorList>
    </citation>
    <scope>NUCLEOTIDE SEQUENCE</scope>
    <source>
        <strain evidence="1">SCG-B11WGA-EpuloA1</strain>
    </source>
</reference>
<sequence>MAGLSASGLKTQIKSYTETDSNVLTDAVLENIILNAQYRIFRDIPIDADRKQQLGNLVAGQESINAPAGALFIRGIQVYDTAGSETTGANRWLEKKDYTYLQEYQDVTGTSAAQGQPKYYAMFGGGTGETDTTSGRIAFAPVPNTTYRFRVHFNKMPDLLEGDNTNYISMNFSNGLLYCCLSEAYGYLKGPMDMLTLYENKYKTEVQKFASEQIGRRRRDDYTDGAIRIPINSPNP</sequence>
<name>A0ACC8X8C4_9FIRM</name>
<proteinExistence type="predicted"/>
<dbReference type="EMBL" id="LJDB01000095">
    <property type="protein sequence ID" value="ONI38167.1"/>
    <property type="molecule type" value="Genomic_DNA"/>
</dbReference>
<accession>A0ACC8X8C4</accession>
<gene>
    <name evidence="1" type="ORF">AN396_11385</name>
</gene>
<dbReference type="Proteomes" id="UP000188605">
    <property type="component" value="Unassembled WGS sequence"/>
</dbReference>
<keyword evidence="2" id="KW-1185">Reference proteome</keyword>
<organism evidence="1 2">
    <name type="scientific">Candidatus Epulonipiscium fishelsonii</name>
    <dbReference type="NCBI Taxonomy" id="77094"/>
    <lineage>
        <taxon>Bacteria</taxon>
        <taxon>Bacillati</taxon>
        <taxon>Bacillota</taxon>
        <taxon>Clostridia</taxon>
        <taxon>Lachnospirales</taxon>
        <taxon>Lachnospiraceae</taxon>
        <taxon>Candidatus Epulonipiscium</taxon>
    </lineage>
</organism>
<comment type="caution">
    <text evidence="1">The sequence shown here is derived from an EMBL/GenBank/DDBJ whole genome shotgun (WGS) entry which is preliminary data.</text>
</comment>
<protein>
    <submittedName>
        <fullName evidence="1">Uncharacterized protein</fullName>
    </submittedName>
</protein>
<evidence type="ECO:0000313" key="1">
    <source>
        <dbReference type="EMBL" id="ONI38167.1"/>
    </source>
</evidence>
<evidence type="ECO:0000313" key="2">
    <source>
        <dbReference type="Proteomes" id="UP000188605"/>
    </source>
</evidence>